<sequence>MKQSPVHTSKSAPPELVIVSSKSLAGITTVPCCILKSGLDGTNASPIIESDNVRDSVREKGAFRLTISSNESDSCSEIGRTCALVISAPNIKSSAKVTRTSPSLSTNIGSSTRDNDSSSVNLAIFVAITTSESANDSAVFLINTVSMTSERGSDSSNGGLLIVKA</sequence>
<accession>A0A7D5R7C3</accession>
<protein>
    <submittedName>
        <fullName evidence="1">Uncharacterized protein</fullName>
    </submittedName>
</protein>
<dbReference type="KEGG" id="nox:C5F49_00360"/>
<dbReference type="AlphaFoldDB" id="A0A7D5R7C3"/>
<evidence type="ECO:0000313" key="2">
    <source>
        <dbReference type="Proteomes" id="UP000509441"/>
    </source>
</evidence>
<name>A0A7D5R7C3_9ARCH</name>
<reference evidence="1 2" key="1">
    <citation type="submission" date="2018-02" db="EMBL/GenBank/DDBJ databases">
        <title>Complete genome of Nitrosopumilus oxyclinae HCE1.</title>
        <authorList>
            <person name="Qin W."/>
            <person name="Zheng Y."/>
            <person name="Stahl D.A."/>
        </authorList>
    </citation>
    <scope>NUCLEOTIDE SEQUENCE [LARGE SCALE GENOMIC DNA]</scope>
    <source>
        <strain evidence="1 2">HCE1</strain>
    </source>
</reference>
<keyword evidence="2" id="KW-1185">Reference proteome</keyword>
<dbReference type="EMBL" id="CP026994">
    <property type="protein sequence ID" value="QLH03944.1"/>
    <property type="molecule type" value="Genomic_DNA"/>
</dbReference>
<proteinExistence type="predicted"/>
<dbReference type="Proteomes" id="UP000509441">
    <property type="component" value="Chromosome"/>
</dbReference>
<organism evidence="1 2">
    <name type="scientific">Nitrosopumilus oxyclinae</name>
    <dbReference type="NCBI Taxonomy" id="1959104"/>
    <lineage>
        <taxon>Archaea</taxon>
        <taxon>Nitrososphaerota</taxon>
        <taxon>Nitrososphaeria</taxon>
        <taxon>Nitrosopumilales</taxon>
        <taxon>Nitrosopumilaceae</taxon>
        <taxon>Nitrosopumilus</taxon>
    </lineage>
</organism>
<gene>
    <name evidence="1" type="ORF">C5F49_00360</name>
</gene>
<evidence type="ECO:0000313" key="1">
    <source>
        <dbReference type="EMBL" id="QLH03944.1"/>
    </source>
</evidence>